<dbReference type="Pfam" id="PF20113">
    <property type="entry name" value="DUF6503"/>
    <property type="match status" value="1"/>
</dbReference>
<evidence type="ECO:0000313" key="2">
    <source>
        <dbReference type="Proteomes" id="UP000003053"/>
    </source>
</evidence>
<dbReference type="RefSeq" id="WP_004570676.1">
    <property type="nucleotide sequence ID" value="NZ_CH724148.1"/>
</dbReference>
<dbReference type="InterPro" id="IPR045444">
    <property type="entry name" value="DUF6503"/>
</dbReference>
<accession>A4C0R5</accession>
<dbReference type="AlphaFoldDB" id="A4C0R5"/>
<protein>
    <recommendedName>
        <fullName evidence="3">Deoxyribose-phosphate aldolase</fullName>
    </recommendedName>
</protein>
<proteinExistence type="predicted"/>
<dbReference type="OrthoDB" id="982433at2"/>
<organism evidence="1 2">
    <name type="scientific">Polaribacter irgensii 23-P</name>
    <dbReference type="NCBI Taxonomy" id="313594"/>
    <lineage>
        <taxon>Bacteria</taxon>
        <taxon>Pseudomonadati</taxon>
        <taxon>Bacteroidota</taxon>
        <taxon>Flavobacteriia</taxon>
        <taxon>Flavobacteriales</taxon>
        <taxon>Flavobacteriaceae</taxon>
    </lineage>
</organism>
<sequence>MKLSAFLLLLLLLACNPKKIELTAVEIIEKSMRYSGAEKVANAKIKFVFRDKEYAAVRKNGAFELSRHYLTTDSLKVREILSNSGYQRFINEKRVVISDSLSNNFSNSVNSVHYFSVLPFGLNDAAVQKKRLKSVRIKGKEYYKIEVSFYENGGGEDFDDVFIYWIGKESFLIDYLAYSYHTNGGGMRFREVKDRSINSGIRFVNYNNYEPVISGILLKYIDSAYENAGLKKVSEINLEMIEVQL</sequence>
<name>A4C0R5_9FLAO</name>
<dbReference type="eggNOG" id="ENOG502Z9BG">
    <property type="taxonomic scope" value="Bacteria"/>
</dbReference>
<dbReference type="PROSITE" id="PS51257">
    <property type="entry name" value="PROKAR_LIPOPROTEIN"/>
    <property type="match status" value="1"/>
</dbReference>
<keyword evidence="2" id="KW-1185">Reference proteome</keyword>
<evidence type="ECO:0000313" key="1">
    <source>
        <dbReference type="EMBL" id="EAR13008.1"/>
    </source>
</evidence>
<dbReference type="Proteomes" id="UP000003053">
    <property type="component" value="Unassembled WGS sequence"/>
</dbReference>
<dbReference type="HOGENOM" id="CLU_1114512_0_0_10"/>
<dbReference type="STRING" id="313594.PI23P_10280"/>
<reference evidence="1 2" key="1">
    <citation type="submission" date="2006-02" db="EMBL/GenBank/DDBJ databases">
        <authorList>
            <person name="Murray A."/>
            <person name="Staley J."/>
            <person name="Ferriera S."/>
            <person name="Johnson J."/>
            <person name="Kravitz S."/>
            <person name="Halpern A."/>
            <person name="Remington K."/>
            <person name="Beeson K."/>
            <person name="Tran B."/>
            <person name="Rogers Y.-H."/>
            <person name="Friedman R."/>
            <person name="Venter J.C."/>
        </authorList>
    </citation>
    <scope>NUCLEOTIDE SEQUENCE [LARGE SCALE GENOMIC DNA]</scope>
    <source>
        <strain evidence="1 2">23-P</strain>
    </source>
</reference>
<comment type="caution">
    <text evidence="1">The sequence shown here is derived from an EMBL/GenBank/DDBJ whole genome shotgun (WGS) entry which is preliminary data.</text>
</comment>
<evidence type="ECO:0008006" key="3">
    <source>
        <dbReference type="Google" id="ProtNLM"/>
    </source>
</evidence>
<dbReference type="EMBL" id="AAOG01000002">
    <property type="protein sequence ID" value="EAR13008.1"/>
    <property type="molecule type" value="Genomic_DNA"/>
</dbReference>
<gene>
    <name evidence="1" type="ORF">PI23P_10280</name>
</gene>